<keyword evidence="6 7" id="KW-0472">Membrane</keyword>
<evidence type="ECO:0000256" key="6">
    <source>
        <dbReference type="ARBA" id="ARBA00023136"/>
    </source>
</evidence>
<keyword evidence="5 7" id="KW-1133">Transmembrane helix</keyword>
<evidence type="ECO:0000256" key="1">
    <source>
        <dbReference type="ARBA" id="ARBA00004651"/>
    </source>
</evidence>
<sequence>MRELDRGTRWALVAMGLGVFLIANDFTALSVALPQMERDLDTDLSTVQWVINAYALVFGVLTVSGGRLADLFGRRRIFVLGAVIFAFCSLLAAVAPNAALLIAARALMAVGGALMWPATLSMTYTLLPEARRGLAGALVLGVAGLGNACGPLIGGALTELLSWRWVLAVNVPVALAAIAVVLRNVPESRGEEEDRRFDVAGMLLVTGSLVALLVALDQVATWGWDDSRVLALLAAFVVLMAAFAVRERTAGSIALVPRDVAADRGFRAVLLAVLLMSMTFFSAMVYVPQFMEKELGFSALGAGAGLLPLLLLFGGVSFLSGPLYERFGGRAVILAGALLLPVAMVLLSLPGAGSGYLALVPGMALLGLGVGLFYPSAATAAVSSLAESRSGLASGLLYMLQVAGGSLGLGAATTIVSDAPSLVEGIQRAMQVGAAFAAVGVLVVLLGVRPRRPAAVADP</sequence>
<accession>A0ABU4HW81</accession>
<feature type="transmembrane region" description="Helical" evidence="7">
    <location>
        <begin position="102"/>
        <end position="127"/>
    </location>
</feature>
<dbReference type="PROSITE" id="PS50850">
    <property type="entry name" value="MFS"/>
    <property type="match status" value="1"/>
</dbReference>
<dbReference type="PROSITE" id="PS00216">
    <property type="entry name" value="SUGAR_TRANSPORT_1"/>
    <property type="match status" value="1"/>
</dbReference>
<evidence type="ECO:0000256" key="2">
    <source>
        <dbReference type="ARBA" id="ARBA00022448"/>
    </source>
</evidence>
<dbReference type="PANTHER" id="PTHR42718:SF46">
    <property type="entry name" value="BLR6921 PROTEIN"/>
    <property type="match status" value="1"/>
</dbReference>
<dbReference type="InterPro" id="IPR036259">
    <property type="entry name" value="MFS_trans_sf"/>
</dbReference>
<keyword evidence="3" id="KW-1003">Cell membrane</keyword>
<feature type="transmembrane region" description="Helical" evidence="7">
    <location>
        <begin position="299"/>
        <end position="319"/>
    </location>
</feature>
<evidence type="ECO:0000256" key="5">
    <source>
        <dbReference type="ARBA" id="ARBA00022989"/>
    </source>
</evidence>
<evidence type="ECO:0000259" key="8">
    <source>
        <dbReference type="PROSITE" id="PS50850"/>
    </source>
</evidence>
<dbReference type="Gene3D" id="1.20.1250.20">
    <property type="entry name" value="MFS general substrate transporter like domains"/>
    <property type="match status" value="1"/>
</dbReference>
<dbReference type="InterPro" id="IPR005829">
    <property type="entry name" value="Sugar_transporter_CS"/>
</dbReference>
<dbReference type="Gene3D" id="1.20.1720.10">
    <property type="entry name" value="Multidrug resistance protein D"/>
    <property type="match status" value="1"/>
</dbReference>
<keyword evidence="10" id="KW-1185">Reference proteome</keyword>
<comment type="subcellular location">
    <subcellularLocation>
        <location evidence="1">Cell membrane</location>
        <topology evidence="1">Multi-pass membrane protein</topology>
    </subcellularLocation>
</comment>
<proteinExistence type="predicted"/>
<dbReference type="PANTHER" id="PTHR42718">
    <property type="entry name" value="MAJOR FACILITATOR SUPERFAMILY MULTIDRUG TRANSPORTER MFSC"/>
    <property type="match status" value="1"/>
</dbReference>
<dbReference type="SUPFAM" id="SSF103473">
    <property type="entry name" value="MFS general substrate transporter"/>
    <property type="match status" value="2"/>
</dbReference>
<feature type="transmembrane region" description="Helical" evidence="7">
    <location>
        <begin position="395"/>
        <end position="417"/>
    </location>
</feature>
<keyword evidence="2" id="KW-0813">Transport</keyword>
<keyword evidence="4 7" id="KW-0812">Transmembrane</keyword>
<evidence type="ECO:0000256" key="3">
    <source>
        <dbReference type="ARBA" id="ARBA00022475"/>
    </source>
</evidence>
<feature type="transmembrane region" description="Helical" evidence="7">
    <location>
        <begin position="46"/>
        <end position="65"/>
    </location>
</feature>
<feature type="transmembrane region" description="Helical" evidence="7">
    <location>
        <begin position="228"/>
        <end position="245"/>
    </location>
</feature>
<comment type="caution">
    <text evidence="9">The sequence shown here is derived from an EMBL/GenBank/DDBJ whole genome shotgun (WGS) entry which is preliminary data.</text>
</comment>
<reference evidence="10" key="1">
    <citation type="submission" date="2023-07" db="EMBL/GenBank/DDBJ databases">
        <title>Conexibacter stalactiti sp. nov., isolated from stalactites in a lava cave and emended description of the genus Conexibacter.</title>
        <authorList>
            <person name="Lee S.D."/>
        </authorList>
    </citation>
    <scope>NUCLEOTIDE SEQUENCE [LARGE SCALE GENOMIC DNA]</scope>
    <source>
        <strain evidence="10">KCTC 39840</strain>
    </source>
</reference>
<dbReference type="InterPro" id="IPR011701">
    <property type="entry name" value="MFS"/>
</dbReference>
<dbReference type="InterPro" id="IPR020846">
    <property type="entry name" value="MFS_dom"/>
</dbReference>
<feature type="transmembrane region" description="Helical" evidence="7">
    <location>
        <begin position="134"/>
        <end position="153"/>
    </location>
</feature>
<evidence type="ECO:0000256" key="4">
    <source>
        <dbReference type="ARBA" id="ARBA00022692"/>
    </source>
</evidence>
<protein>
    <submittedName>
        <fullName evidence="9">MFS transporter</fullName>
    </submittedName>
</protein>
<feature type="transmembrane region" description="Helical" evidence="7">
    <location>
        <begin position="165"/>
        <end position="185"/>
    </location>
</feature>
<dbReference type="CDD" id="cd17321">
    <property type="entry name" value="MFS_MMR_MDR_like"/>
    <property type="match status" value="1"/>
</dbReference>
<evidence type="ECO:0000313" key="9">
    <source>
        <dbReference type="EMBL" id="MDW5597586.1"/>
    </source>
</evidence>
<feature type="domain" description="Major facilitator superfamily (MFS) profile" evidence="8">
    <location>
        <begin position="11"/>
        <end position="452"/>
    </location>
</feature>
<feature type="transmembrane region" description="Helical" evidence="7">
    <location>
        <begin position="266"/>
        <end position="287"/>
    </location>
</feature>
<dbReference type="Proteomes" id="UP001284601">
    <property type="component" value="Unassembled WGS sequence"/>
</dbReference>
<dbReference type="EMBL" id="JAWSTH010000094">
    <property type="protein sequence ID" value="MDW5597586.1"/>
    <property type="molecule type" value="Genomic_DNA"/>
</dbReference>
<feature type="transmembrane region" description="Helical" evidence="7">
    <location>
        <begin position="429"/>
        <end position="448"/>
    </location>
</feature>
<feature type="transmembrane region" description="Helical" evidence="7">
    <location>
        <begin position="331"/>
        <end position="349"/>
    </location>
</feature>
<organism evidence="9 10">
    <name type="scientific">Conexibacter stalactiti</name>
    <dbReference type="NCBI Taxonomy" id="1940611"/>
    <lineage>
        <taxon>Bacteria</taxon>
        <taxon>Bacillati</taxon>
        <taxon>Actinomycetota</taxon>
        <taxon>Thermoleophilia</taxon>
        <taxon>Solirubrobacterales</taxon>
        <taxon>Conexibacteraceae</taxon>
        <taxon>Conexibacter</taxon>
    </lineage>
</organism>
<gene>
    <name evidence="9" type="ORF">R7226_24765</name>
</gene>
<evidence type="ECO:0000313" key="10">
    <source>
        <dbReference type="Proteomes" id="UP001284601"/>
    </source>
</evidence>
<name>A0ABU4HW81_9ACTN</name>
<evidence type="ECO:0000256" key="7">
    <source>
        <dbReference type="SAM" id="Phobius"/>
    </source>
</evidence>
<feature type="transmembrane region" description="Helical" evidence="7">
    <location>
        <begin position="77"/>
        <end position="96"/>
    </location>
</feature>
<feature type="transmembrane region" description="Helical" evidence="7">
    <location>
        <begin position="197"/>
        <end position="216"/>
    </location>
</feature>
<feature type="transmembrane region" description="Helical" evidence="7">
    <location>
        <begin position="355"/>
        <end position="374"/>
    </location>
</feature>
<dbReference type="RefSeq" id="WP_318600052.1">
    <property type="nucleotide sequence ID" value="NZ_JAWSTH010000094.1"/>
</dbReference>
<dbReference type="Pfam" id="PF07690">
    <property type="entry name" value="MFS_1"/>
    <property type="match status" value="1"/>
</dbReference>